<keyword evidence="1" id="KW-0472">Membrane</keyword>
<feature type="transmembrane region" description="Helical" evidence="1">
    <location>
        <begin position="188"/>
        <end position="205"/>
    </location>
</feature>
<evidence type="ECO:0000313" key="2">
    <source>
        <dbReference type="EMBL" id="GBF56865.1"/>
    </source>
</evidence>
<reference evidence="2 3" key="1">
    <citation type="journal article" date="2018" name="Genome Announc.">
        <title>Draft Genome Sequence of "Candidatus Phycosocius bacilliformis," an Alphaproteobacterial Ectosymbiont of the Hydrocarbon-Producing Green Alga Botryococcus braunii.</title>
        <authorList>
            <person name="Tanabe Y."/>
            <person name="Yamaguchi H."/>
            <person name="Watanabe M.M."/>
        </authorList>
    </citation>
    <scope>NUCLEOTIDE SEQUENCE [LARGE SCALE GENOMIC DNA]</scope>
    <source>
        <strain evidence="2 3">BOTRYCO-2</strain>
    </source>
</reference>
<dbReference type="Proteomes" id="UP000245086">
    <property type="component" value="Unassembled WGS sequence"/>
</dbReference>
<accession>A0A2P2E717</accession>
<dbReference type="RefSeq" id="WP_133245688.1">
    <property type="nucleotide sequence ID" value="NZ_BFBR01000001.1"/>
</dbReference>
<evidence type="ECO:0000313" key="3">
    <source>
        <dbReference type="Proteomes" id="UP000245086"/>
    </source>
</evidence>
<name>A0A2P2E717_9PROT</name>
<feature type="transmembrane region" description="Helical" evidence="1">
    <location>
        <begin position="6"/>
        <end position="21"/>
    </location>
</feature>
<protein>
    <submittedName>
        <fullName evidence="2">Uncharacterized protein</fullName>
    </submittedName>
</protein>
<dbReference type="EMBL" id="BFBR01000001">
    <property type="protein sequence ID" value="GBF56865.1"/>
    <property type="molecule type" value="Genomic_DNA"/>
</dbReference>
<dbReference type="OrthoDB" id="8911774at2"/>
<proteinExistence type="predicted"/>
<gene>
    <name evidence="2" type="ORF">PbB2_00522</name>
</gene>
<comment type="caution">
    <text evidence="2">The sequence shown here is derived from an EMBL/GenBank/DDBJ whole genome shotgun (WGS) entry which is preliminary data.</text>
</comment>
<sequence length="207" mass="23166">MLIWMIWGVALGLYLSFLFWYENWRGPLKPQEIDRFLEAVGPRLEESGNSRAVLRAFLEQDDGREFHMLNVVKAEMGHVIDPRSGRSVKGVTLLNRYSRRFLPILISRGGLPAIVGRKVGGYIDAWKTPNDPGWTLFGLMRYRSRRDLVALATHPDFLAAHPEKQLGTAVTFSFPTQSILSLYAGPRVTAFLVLALAAALTQIGLGV</sequence>
<keyword evidence="3" id="KW-1185">Reference proteome</keyword>
<dbReference type="AlphaFoldDB" id="A0A2P2E717"/>
<evidence type="ECO:0000256" key="1">
    <source>
        <dbReference type="SAM" id="Phobius"/>
    </source>
</evidence>
<keyword evidence="1" id="KW-1133">Transmembrane helix</keyword>
<keyword evidence="1" id="KW-0812">Transmembrane</keyword>
<organism evidence="2 3">
    <name type="scientific">Candidatus Phycosocius bacilliformis</name>
    <dbReference type="NCBI Taxonomy" id="1445552"/>
    <lineage>
        <taxon>Bacteria</taxon>
        <taxon>Pseudomonadati</taxon>
        <taxon>Pseudomonadota</taxon>
        <taxon>Alphaproteobacteria</taxon>
        <taxon>Caulobacterales</taxon>
        <taxon>Caulobacterales incertae sedis</taxon>
        <taxon>Candidatus Phycosocius</taxon>
    </lineage>
</organism>
<dbReference type="Gene3D" id="3.30.70.100">
    <property type="match status" value="1"/>
</dbReference>